<dbReference type="InterPro" id="IPR001525">
    <property type="entry name" value="C5_MeTfrase"/>
</dbReference>
<dbReference type="NCBIfam" id="TIGR00675">
    <property type="entry name" value="dcm"/>
    <property type="match status" value="1"/>
</dbReference>
<comment type="catalytic activity">
    <reaction evidence="7">
        <text>a 2'-deoxycytidine in DNA + S-adenosyl-L-methionine = a 5-methyl-2'-deoxycytidine in DNA + S-adenosyl-L-homocysteine + H(+)</text>
        <dbReference type="Rhea" id="RHEA:13681"/>
        <dbReference type="Rhea" id="RHEA-COMP:11369"/>
        <dbReference type="Rhea" id="RHEA-COMP:11370"/>
        <dbReference type="ChEBI" id="CHEBI:15378"/>
        <dbReference type="ChEBI" id="CHEBI:57856"/>
        <dbReference type="ChEBI" id="CHEBI:59789"/>
        <dbReference type="ChEBI" id="CHEBI:85452"/>
        <dbReference type="ChEBI" id="CHEBI:85454"/>
        <dbReference type="EC" id="2.1.1.37"/>
    </reaction>
</comment>
<dbReference type="Gene3D" id="3.90.120.10">
    <property type="entry name" value="DNA Methylase, subunit A, domain 2"/>
    <property type="match status" value="1"/>
</dbReference>
<dbReference type="InterPro" id="IPR050390">
    <property type="entry name" value="C5-Methyltransferase"/>
</dbReference>
<dbReference type="InterPro" id="IPR018117">
    <property type="entry name" value="C5_DNA_meth_AS"/>
</dbReference>
<reference evidence="9" key="1">
    <citation type="journal article" date="2019" name="Int. J. Syst. Evol. Microbiol.">
        <title>The Global Catalogue of Microorganisms (GCM) 10K type strain sequencing project: providing services to taxonomists for standard genome sequencing and annotation.</title>
        <authorList>
            <consortium name="The Broad Institute Genomics Platform"/>
            <consortium name="The Broad Institute Genome Sequencing Center for Infectious Disease"/>
            <person name="Wu L."/>
            <person name="Ma J."/>
        </authorList>
    </citation>
    <scope>NUCLEOTIDE SEQUENCE [LARGE SCALE GENOMIC DNA]</scope>
    <source>
        <strain evidence="9">JCM 12165</strain>
    </source>
</reference>
<name>A0ABW4FDJ4_9PSEU</name>
<evidence type="ECO:0000313" key="8">
    <source>
        <dbReference type="EMBL" id="MFD1528305.1"/>
    </source>
</evidence>
<dbReference type="SUPFAM" id="SSF53335">
    <property type="entry name" value="S-adenosyl-L-methionine-dependent methyltransferases"/>
    <property type="match status" value="1"/>
</dbReference>
<keyword evidence="2 5" id="KW-0808">Transferase</keyword>
<evidence type="ECO:0000256" key="2">
    <source>
        <dbReference type="ARBA" id="ARBA00022679"/>
    </source>
</evidence>
<proteinExistence type="inferred from homology"/>
<keyword evidence="9" id="KW-1185">Reference proteome</keyword>
<dbReference type="EC" id="2.1.1.37" evidence="7"/>
<dbReference type="InterPro" id="IPR029063">
    <property type="entry name" value="SAM-dependent_MTases_sf"/>
</dbReference>
<evidence type="ECO:0000256" key="7">
    <source>
        <dbReference type="RuleBase" id="RU000417"/>
    </source>
</evidence>
<comment type="caution">
    <text evidence="8">The sequence shown here is derived from an EMBL/GenBank/DDBJ whole genome shotgun (WGS) entry which is preliminary data.</text>
</comment>
<evidence type="ECO:0000313" key="9">
    <source>
        <dbReference type="Proteomes" id="UP001597145"/>
    </source>
</evidence>
<dbReference type="PANTHER" id="PTHR10629">
    <property type="entry name" value="CYTOSINE-SPECIFIC METHYLTRANSFERASE"/>
    <property type="match status" value="1"/>
</dbReference>
<feature type="active site" evidence="5">
    <location>
        <position position="83"/>
    </location>
</feature>
<organism evidence="8 9">
    <name type="scientific">Pseudonocardia aurantiaca</name>
    <dbReference type="NCBI Taxonomy" id="75290"/>
    <lineage>
        <taxon>Bacteria</taxon>
        <taxon>Bacillati</taxon>
        <taxon>Actinomycetota</taxon>
        <taxon>Actinomycetes</taxon>
        <taxon>Pseudonocardiales</taxon>
        <taxon>Pseudonocardiaceae</taxon>
        <taxon>Pseudonocardia</taxon>
    </lineage>
</organism>
<evidence type="ECO:0000256" key="1">
    <source>
        <dbReference type="ARBA" id="ARBA00022603"/>
    </source>
</evidence>
<evidence type="ECO:0000256" key="6">
    <source>
        <dbReference type="RuleBase" id="RU000416"/>
    </source>
</evidence>
<dbReference type="Pfam" id="PF00145">
    <property type="entry name" value="DNA_methylase"/>
    <property type="match status" value="1"/>
</dbReference>
<accession>A0ABW4FDJ4</accession>
<dbReference type="Gene3D" id="3.40.50.150">
    <property type="entry name" value="Vaccinia Virus protein VP39"/>
    <property type="match status" value="1"/>
</dbReference>
<protein>
    <recommendedName>
        <fullName evidence="7">Cytosine-specific methyltransferase</fullName>
        <ecNumber evidence="7">2.1.1.37</ecNumber>
    </recommendedName>
</protein>
<comment type="similarity">
    <text evidence="5 6">Belongs to the class I-like SAM-binding methyltransferase superfamily. C5-methyltransferase family.</text>
</comment>
<gene>
    <name evidence="8" type="ORF">ACFSCY_02520</name>
</gene>
<sequence>MSTLRLVDLFAGCGGLTKGFLDANKDPEITSKFEVVASVELDRAAAATYAANYGRDHLFHGRIEDWPTAAIPDADIVVGGPPCQGFSNLGKRDPLDYRNRLWREYVRVVEKIQPSYFVIENVAAFFRSPQWNLLQLATGPDGPLRNYELQPFTLNAAEFGVPQVRKRAVVLARHKSRDPLPDPQGEFAGRPEKFVTVRQALVGLPAAVDPDNIELPDGIFDFDGGLPGSFKTSQLHVTRHLQPISVERFASIPEGGNRLDLPWKLQTPGWRKHRTGSMDVMGRLRWDKPSVTIRTEFVKPEKGRYLHPEEHRPLTLAEGALLQTFPLDYQWCGAKVSIARQIGNAVPVQLATSLAKLIGQRNPGT</sequence>
<dbReference type="GO" id="GO:0003886">
    <property type="term" value="F:DNA (cytosine-5-)-methyltransferase activity"/>
    <property type="evidence" value="ECO:0007669"/>
    <property type="project" value="UniProtKB-EC"/>
</dbReference>
<evidence type="ECO:0000256" key="3">
    <source>
        <dbReference type="ARBA" id="ARBA00022691"/>
    </source>
</evidence>
<dbReference type="InterPro" id="IPR031303">
    <property type="entry name" value="C5_meth_CS"/>
</dbReference>
<dbReference type="Proteomes" id="UP001597145">
    <property type="component" value="Unassembled WGS sequence"/>
</dbReference>
<dbReference type="EMBL" id="JBHUCP010000001">
    <property type="protein sequence ID" value="MFD1528305.1"/>
    <property type="molecule type" value="Genomic_DNA"/>
</dbReference>
<dbReference type="PROSITE" id="PS00095">
    <property type="entry name" value="C5_MTASE_2"/>
    <property type="match status" value="1"/>
</dbReference>
<keyword evidence="1 5" id="KW-0489">Methyltransferase</keyword>
<dbReference type="GO" id="GO:0032259">
    <property type="term" value="P:methylation"/>
    <property type="evidence" value="ECO:0007669"/>
    <property type="project" value="UniProtKB-KW"/>
</dbReference>
<dbReference type="PRINTS" id="PR00105">
    <property type="entry name" value="C5METTRFRASE"/>
</dbReference>
<keyword evidence="4" id="KW-0680">Restriction system</keyword>
<dbReference type="RefSeq" id="WP_343972845.1">
    <property type="nucleotide sequence ID" value="NZ_BAAAJG010000003.1"/>
</dbReference>
<keyword evidence="3 5" id="KW-0949">S-adenosyl-L-methionine</keyword>
<evidence type="ECO:0000256" key="4">
    <source>
        <dbReference type="ARBA" id="ARBA00022747"/>
    </source>
</evidence>
<dbReference type="PROSITE" id="PS00094">
    <property type="entry name" value="C5_MTASE_1"/>
    <property type="match status" value="1"/>
</dbReference>
<evidence type="ECO:0000256" key="5">
    <source>
        <dbReference type="PROSITE-ProRule" id="PRU01016"/>
    </source>
</evidence>
<dbReference type="PANTHER" id="PTHR10629:SF52">
    <property type="entry name" value="DNA (CYTOSINE-5)-METHYLTRANSFERASE 1"/>
    <property type="match status" value="1"/>
</dbReference>
<dbReference type="PROSITE" id="PS51679">
    <property type="entry name" value="SAM_MT_C5"/>
    <property type="match status" value="1"/>
</dbReference>